<gene>
    <name evidence="2" type="ORF">RchiOBHm_Chr2g0118551</name>
</gene>
<dbReference type="EMBL" id="PDCK01000040">
    <property type="protein sequence ID" value="PRQ49133.1"/>
    <property type="molecule type" value="Genomic_DNA"/>
</dbReference>
<keyword evidence="1" id="KW-0472">Membrane</keyword>
<proteinExistence type="predicted"/>
<evidence type="ECO:0000313" key="3">
    <source>
        <dbReference type="Proteomes" id="UP000238479"/>
    </source>
</evidence>
<dbReference type="AlphaFoldDB" id="A0A2P6RRS1"/>
<protein>
    <submittedName>
        <fullName evidence="2">Uncharacterized protein</fullName>
    </submittedName>
</protein>
<comment type="caution">
    <text evidence="2">The sequence shown here is derived from an EMBL/GenBank/DDBJ whole genome shotgun (WGS) entry which is preliminary data.</text>
</comment>
<accession>A0A2P6RRS1</accession>
<dbReference type="Proteomes" id="UP000238479">
    <property type="component" value="Chromosome 2"/>
</dbReference>
<name>A0A2P6RRS1_ROSCH</name>
<organism evidence="2 3">
    <name type="scientific">Rosa chinensis</name>
    <name type="common">China rose</name>
    <dbReference type="NCBI Taxonomy" id="74649"/>
    <lineage>
        <taxon>Eukaryota</taxon>
        <taxon>Viridiplantae</taxon>
        <taxon>Streptophyta</taxon>
        <taxon>Embryophyta</taxon>
        <taxon>Tracheophyta</taxon>
        <taxon>Spermatophyta</taxon>
        <taxon>Magnoliopsida</taxon>
        <taxon>eudicotyledons</taxon>
        <taxon>Gunneridae</taxon>
        <taxon>Pentapetalae</taxon>
        <taxon>rosids</taxon>
        <taxon>fabids</taxon>
        <taxon>Rosales</taxon>
        <taxon>Rosaceae</taxon>
        <taxon>Rosoideae</taxon>
        <taxon>Rosoideae incertae sedis</taxon>
        <taxon>Rosa</taxon>
    </lineage>
</organism>
<feature type="transmembrane region" description="Helical" evidence="1">
    <location>
        <begin position="43"/>
        <end position="67"/>
    </location>
</feature>
<sequence length="83" mass="9810">MNVIMNLYFAFYYHIEFTQISKKKFAGEYLLFQHSVIMRSDELVISSIVISLYYGFFHFFLILILILKKPTSHTLSIAIISNH</sequence>
<dbReference type="Gramene" id="PRQ49133">
    <property type="protein sequence ID" value="PRQ49133"/>
    <property type="gene ID" value="RchiOBHm_Chr2g0118551"/>
</dbReference>
<keyword evidence="1" id="KW-0812">Transmembrane</keyword>
<reference evidence="2 3" key="1">
    <citation type="journal article" date="2018" name="Nat. Genet.">
        <title>The Rosa genome provides new insights in the design of modern roses.</title>
        <authorList>
            <person name="Bendahmane M."/>
        </authorList>
    </citation>
    <scope>NUCLEOTIDE SEQUENCE [LARGE SCALE GENOMIC DNA]</scope>
    <source>
        <strain evidence="3">cv. Old Blush</strain>
    </source>
</reference>
<keyword evidence="1" id="KW-1133">Transmembrane helix</keyword>
<keyword evidence="3" id="KW-1185">Reference proteome</keyword>
<evidence type="ECO:0000256" key="1">
    <source>
        <dbReference type="SAM" id="Phobius"/>
    </source>
</evidence>
<evidence type="ECO:0000313" key="2">
    <source>
        <dbReference type="EMBL" id="PRQ49133.1"/>
    </source>
</evidence>